<dbReference type="InterPro" id="IPR002110">
    <property type="entry name" value="Ankyrin_rpt"/>
</dbReference>
<dbReference type="SUPFAM" id="SSF48403">
    <property type="entry name" value="Ankyrin repeat"/>
    <property type="match status" value="1"/>
</dbReference>
<dbReference type="CDD" id="cd09917">
    <property type="entry name" value="F-box_SF"/>
    <property type="match status" value="1"/>
</dbReference>
<sequence length="690" mass="76413">MDPSICVNTPQRMPPELMIQVAEELPEMSDLARLARTSRVWNRIVMPLLYTLDARVGNSHAIGWVALKCKRDDVGLEIIRLSRRHGGNVNAVHGAGSRRNGYASALHFAAARGRHALVDELLRMGADPQALSSGMDVFFHTNLLRRSRGRLHGPEAEAYAILLDELHDAARVTRWMPLMVPLICRHTAVVQLLVKACAAKLAGARAEAEEFRRREAQQGQGILASCIRPTVPPAHGLPMRHVHDTTLHVAVKSAGSWAARPFEEVITAFHLLAAMTADHLVEDWGVYDAIFAEHGMSIDAGIPIHRYSALHLAVKAGSRDMFERLIRHGARVDLDSTLGRTPLMYAITQCSACTWNARRATLIQMIHRLLDKGADVNHRSVAAVAETPLICAVPVEQMPWTSQHWRDVRAVIKLLITMGARVNEPSATGSTVAHRLCREIVRGDGNATQLERLLAIMVTEHGASVRPSESPNLPSMLGLCCLSFGARLAPTRLLHMLLSWGADISDGETDQVFVRWFMVPELRRSRLDLVHRCKGRLSQVVVNKAYHHAVANQDRGLWDSIHGVIGAPTNGSRLMAIGLATHNHRLWPIMMRELAFNGNYVNSRGETFLHMIVAKLDTTANYRESAAIKDAEFFLNRQSGAGADATSLRRVAKDGKTALQRLAQLGRTKNTKLRLLLYDAREDQVEGDET</sequence>
<evidence type="ECO:0000256" key="3">
    <source>
        <dbReference type="PROSITE-ProRule" id="PRU00023"/>
    </source>
</evidence>
<dbReference type="Proteomes" id="UP000076580">
    <property type="component" value="Chromosome 03"/>
</dbReference>
<dbReference type="Pfam" id="PF12937">
    <property type="entry name" value="F-box-like"/>
    <property type="match status" value="1"/>
</dbReference>
<dbReference type="InterPro" id="IPR001810">
    <property type="entry name" value="F-box_dom"/>
</dbReference>
<comment type="caution">
    <text evidence="5">The sequence shown here is derived from an EMBL/GenBank/DDBJ whole genome shotgun (WGS) entry which is preliminary data.</text>
</comment>
<dbReference type="STRING" id="98403.A0A151GCJ7"/>
<feature type="repeat" description="ANK" evidence="3">
    <location>
        <begin position="305"/>
        <end position="337"/>
    </location>
</feature>
<dbReference type="PANTHER" id="PTHR24180">
    <property type="entry name" value="CYCLIN-DEPENDENT KINASE INHIBITOR 2C-RELATED"/>
    <property type="match status" value="1"/>
</dbReference>
<keyword evidence="2 3" id="KW-0040">ANK repeat</keyword>
<dbReference type="Pfam" id="PF00023">
    <property type="entry name" value="Ank"/>
    <property type="match status" value="1"/>
</dbReference>
<protein>
    <recommendedName>
        <fullName evidence="4">F-box domain-containing protein</fullName>
    </recommendedName>
</protein>
<dbReference type="PANTHER" id="PTHR24180:SF45">
    <property type="entry name" value="POLY [ADP-RIBOSE] POLYMERASE TANKYRASE"/>
    <property type="match status" value="1"/>
</dbReference>
<dbReference type="InterPro" id="IPR051637">
    <property type="entry name" value="Ank_repeat_dom-contain_49"/>
</dbReference>
<evidence type="ECO:0000313" key="5">
    <source>
        <dbReference type="EMBL" id="KYK54820.1"/>
    </source>
</evidence>
<evidence type="ECO:0000313" key="6">
    <source>
        <dbReference type="Proteomes" id="UP000076580"/>
    </source>
</evidence>
<feature type="domain" description="F-box" evidence="4">
    <location>
        <begin position="12"/>
        <end position="50"/>
    </location>
</feature>
<dbReference type="GO" id="GO:0005634">
    <property type="term" value="C:nucleus"/>
    <property type="evidence" value="ECO:0007669"/>
    <property type="project" value="TreeGrafter"/>
</dbReference>
<keyword evidence="1" id="KW-0677">Repeat</keyword>
<dbReference type="GO" id="GO:0005737">
    <property type="term" value="C:cytoplasm"/>
    <property type="evidence" value="ECO:0007669"/>
    <property type="project" value="TreeGrafter"/>
</dbReference>
<dbReference type="EMBL" id="LAYC01000003">
    <property type="protein sequence ID" value="KYK54820.1"/>
    <property type="molecule type" value="Genomic_DNA"/>
</dbReference>
<reference evidence="5 6" key="1">
    <citation type="journal article" date="2016" name="Sci. Rep.">
        <title>Insights into Adaptations to a Near-Obligate Nematode Endoparasitic Lifestyle from the Finished Genome of Drechmeria coniospora.</title>
        <authorList>
            <person name="Zhang L."/>
            <person name="Zhou Z."/>
            <person name="Guo Q."/>
            <person name="Fokkens L."/>
            <person name="Miskei M."/>
            <person name="Pocsi I."/>
            <person name="Zhang W."/>
            <person name="Chen M."/>
            <person name="Wang L."/>
            <person name="Sun Y."/>
            <person name="Donzelli B.G."/>
            <person name="Gibson D.M."/>
            <person name="Nelson D.R."/>
            <person name="Luo J.G."/>
            <person name="Rep M."/>
            <person name="Liu H."/>
            <person name="Yang S."/>
            <person name="Wang J."/>
            <person name="Krasnoff S.B."/>
            <person name="Xu Y."/>
            <person name="Molnar I."/>
            <person name="Lin M."/>
        </authorList>
    </citation>
    <scope>NUCLEOTIDE SEQUENCE [LARGE SCALE GENOMIC DNA]</scope>
    <source>
        <strain evidence="5 6">ARSEF 6962</strain>
    </source>
</reference>
<evidence type="ECO:0000256" key="1">
    <source>
        <dbReference type="ARBA" id="ARBA00022737"/>
    </source>
</evidence>
<feature type="repeat" description="ANK" evidence="3">
    <location>
        <begin position="101"/>
        <end position="133"/>
    </location>
</feature>
<dbReference type="Pfam" id="PF12796">
    <property type="entry name" value="Ank_2"/>
    <property type="match status" value="1"/>
</dbReference>
<dbReference type="SMART" id="SM00248">
    <property type="entry name" value="ANK"/>
    <property type="match status" value="3"/>
</dbReference>
<dbReference type="AlphaFoldDB" id="A0A151GCJ7"/>
<organism evidence="5 6">
    <name type="scientific">Drechmeria coniospora</name>
    <name type="common">Nematophagous fungus</name>
    <name type="synonym">Meria coniospora</name>
    <dbReference type="NCBI Taxonomy" id="98403"/>
    <lineage>
        <taxon>Eukaryota</taxon>
        <taxon>Fungi</taxon>
        <taxon>Dikarya</taxon>
        <taxon>Ascomycota</taxon>
        <taxon>Pezizomycotina</taxon>
        <taxon>Sordariomycetes</taxon>
        <taxon>Hypocreomycetidae</taxon>
        <taxon>Hypocreales</taxon>
        <taxon>Ophiocordycipitaceae</taxon>
        <taxon>Drechmeria</taxon>
    </lineage>
</organism>
<dbReference type="GO" id="GO:1904355">
    <property type="term" value="P:positive regulation of telomere capping"/>
    <property type="evidence" value="ECO:0007669"/>
    <property type="project" value="TreeGrafter"/>
</dbReference>
<dbReference type="InParanoid" id="A0A151GCJ7"/>
<dbReference type="RefSeq" id="XP_040654172.1">
    <property type="nucleotide sequence ID" value="XM_040804068.1"/>
</dbReference>
<keyword evidence="6" id="KW-1185">Reference proteome</keyword>
<evidence type="ECO:0000259" key="4">
    <source>
        <dbReference type="Pfam" id="PF12937"/>
    </source>
</evidence>
<dbReference type="PROSITE" id="PS50088">
    <property type="entry name" value="ANK_REPEAT"/>
    <property type="match status" value="2"/>
</dbReference>
<accession>A0A151GCJ7</accession>
<dbReference type="GO" id="GO:0003950">
    <property type="term" value="F:NAD+ poly-ADP-ribosyltransferase activity"/>
    <property type="evidence" value="ECO:0007669"/>
    <property type="project" value="TreeGrafter"/>
</dbReference>
<name>A0A151GCJ7_DRECN</name>
<dbReference type="GO" id="GO:0070198">
    <property type="term" value="P:protein localization to chromosome, telomeric region"/>
    <property type="evidence" value="ECO:0007669"/>
    <property type="project" value="TreeGrafter"/>
</dbReference>
<gene>
    <name evidence="5" type="ORF">DCS_06780</name>
</gene>
<proteinExistence type="predicted"/>
<dbReference type="InterPro" id="IPR036770">
    <property type="entry name" value="Ankyrin_rpt-contain_sf"/>
</dbReference>
<dbReference type="PROSITE" id="PS50297">
    <property type="entry name" value="ANK_REP_REGION"/>
    <property type="match status" value="2"/>
</dbReference>
<dbReference type="GeneID" id="63719423"/>
<evidence type="ECO:0000256" key="2">
    <source>
        <dbReference type="ARBA" id="ARBA00023043"/>
    </source>
</evidence>
<dbReference type="Gene3D" id="1.25.40.20">
    <property type="entry name" value="Ankyrin repeat-containing domain"/>
    <property type="match status" value="2"/>
</dbReference>